<accession>A0A438GRV7</accession>
<proteinExistence type="predicted"/>
<sequence length="250" mass="28607">MKQIKETLDQAKMITRFIYNSLKVVNLMKVFTKDRDLLRPGITRFATKFISLESLIRYEADLKRMCTTNECEFNKDRSRKSLRDKVFPTNEKVERNVHEDDGAINRRVSRRTSNATQERDVDSRCKGDGSTGGGYVSQVDPGMSWAQGEHELVIHMDMINLLVAVALLIEVLDTINMVLIPNNLRNHIFLIMDHQANHLSQHIRVMNNSFNHILTRNCHPNLYTRRRTDDDDFDSCPIGVSADSCAAGAP</sequence>
<evidence type="ECO:0000313" key="2">
    <source>
        <dbReference type="EMBL" id="RVW74908.1"/>
    </source>
</evidence>
<dbReference type="EMBL" id="QGNW01000361">
    <property type="protein sequence ID" value="RVW74908.1"/>
    <property type="molecule type" value="Genomic_DNA"/>
</dbReference>
<protein>
    <submittedName>
        <fullName evidence="2">Uncharacterized protein</fullName>
    </submittedName>
</protein>
<dbReference type="Proteomes" id="UP000288805">
    <property type="component" value="Unassembled WGS sequence"/>
</dbReference>
<comment type="caution">
    <text evidence="2">The sequence shown here is derived from an EMBL/GenBank/DDBJ whole genome shotgun (WGS) entry which is preliminary data.</text>
</comment>
<dbReference type="AlphaFoldDB" id="A0A438GRV7"/>
<evidence type="ECO:0000313" key="3">
    <source>
        <dbReference type="Proteomes" id="UP000288805"/>
    </source>
</evidence>
<evidence type="ECO:0000256" key="1">
    <source>
        <dbReference type="SAM" id="MobiDB-lite"/>
    </source>
</evidence>
<name>A0A438GRV7_VITVI</name>
<gene>
    <name evidence="2" type="ORF">CK203_054584</name>
</gene>
<feature type="region of interest" description="Disordered" evidence="1">
    <location>
        <begin position="110"/>
        <end position="136"/>
    </location>
</feature>
<reference evidence="2 3" key="1">
    <citation type="journal article" date="2018" name="PLoS Genet.">
        <title>Population sequencing reveals clonal diversity and ancestral inbreeding in the grapevine cultivar Chardonnay.</title>
        <authorList>
            <person name="Roach M.J."/>
            <person name="Johnson D.L."/>
            <person name="Bohlmann J."/>
            <person name="van Vuuren H.J."/>
            <person name="Jones S.J."/>
            <person name="Pretorius I.S."/>
            <person name="Schmidt S.A."/>
            <person name="Borneman A.R."/>
        </authorList>
    </citation>
    <scope>NUCLEOTIDE SEQUENCE [LARGE SCALE GENOMIC DNA]</scope>
    <source>
        <strain evidence="3">cv. Chardonnay</strain>
        <tissue evidence="2">Leaf</tissue>
    </source>
</reference>
<feature type="compositionally biased region" description="Basic and acidic residues" evidence="1">
    <location>
        <begin position="117"/>
        <end position="127"/>
    </location>
</feature>
<organism evidence="2 3">
    <name type="scientific">Vitis vinifera</name>
    <name type="common">Grape</name>
    <dbReference type="NCBI Taxonomy" id="29760"/>
    <lineage>
        <taxon>Eukaryota</taxon>
        <taxon>Viridiplantae</taxon>
        <taxon>Streptophyta</taxon>
        <taxon>Embryophyta</taxon>
        <taxon>Tracheophyta</taxon>
        <taxon>Spermatophyta</taxon>
        <taxon>Magnoliopsida</taxon>
        <taxon>eudicotyledons</taxon>
        <taxon>Gunneridae</taxon>
        <taxon>Pentapetalae</taxon>
        <taxon>rosids</taxon>
        <taxon>Vitales</taxon>
        <taxon>Vitaceae</taxon>
        <taxon>Viteae</taxon>
        <taxon>Vitis</taxon>
    </lineage>
</organism>